<organism evidence="3 4">
    <name type="scientific">Allomeiothermus silvanus (strain ATCC 700542 / DSM 9946 / NBRC 106475 / NCIMB 13440 / VI-R2)</name>
    <name type="common">Thermus silvanus</name>
    <dbReference type="NCBI Taxonomy" id="526227"/>
    <lineage>
        <taxon>Bacteria</taxon>
        <taxon>Thermotogati</taxon>
        <taxon>Deinococcota</taxon>
        <taxon>Deinococci</taxon>
        <taxon>Thermales</taxon>
        <taxon>Thermaceae</taxon>
        <taxon>Allomeiothermus</taxon>
    </lineage>
</organism>
<proteinExistence type="predicted"/>
<evidence type="ECO:0000313" key="3">
    <source>
        <dbReference type="EMBL" id="ADH63359.1"/>
    </source>
</evidence>
<dbReference type="Pfam" id="PF16694">
    <property type="entry name" value="Cytochrome_P460"/>
    <property type="match status" value="1"/>
</dbReference>
<dbReference type="STRING" id="526227.Mesil_1467"/>
<dbReference type="Gene3D" id="3.50.70.20">
    <property type="entry name" value="Cytochrome P460"/>
    <property type="match status" value="1"/>
</dbReference>
<feature type="signal peptide" evidence="1">
    <location>
        <begin position="1"/>
        <end position="20"/>
    </location>
</feature>
<sequence length="191" mass="20991">MFAQRRWILAGLSLLAPVLAQVVTKFPFGGDYRKELVQYATVERPDGKSRDIYISKAAVEAVRKGEPIPVGTVIAIDLHTASYSHGNYQKDAQGLWVRAQDDPYLHVLAKVPGEGSKAWVFGAFDPTTGQPEPGSSLPSDCFECHRSALATDMVHTFDQLVRFAHSGRVQRVYCNQPGRQLCGFVSIGDTP</sequence>
<dbReference type="RefSeq" id="WP_013157927.1">
    <property type="nucleotide sequence ID" value="NC_014212.1"/>
</dbReference>
<keyword evidence="4" id="KW-1185">Reference proteome</keyword>
<accession>D7BF06</accession>
<feature type="chain" id="PRO_5003093373" description="Cytochrome P460 domain-containing protein" evidence="1">
    <location>
        <begin position="21"/>
        <end position="191"/>
    </location>
</feature>
<dbReference type="HOGENOM" id="CLU_1419977_0_0_0"/>
<evidence type="ECO:0000313" key="4">
    <source>
        <dbReference type="Proteomes" id="UP000001916"/>
    </source>
</evidence>
<reference evidence="3 4" key="1">
    <citation type="journal article" date="2010" name="Stand. Genomic Sci.">
        <title>Complete genome sequence of Meiothermus silvanus type strain (VI-R2).</title>
        <authorList>
            <person name="Sikorski J."/>
            <person name="Tindall B.J."/>
            <person name="Lowry S."/>
            <person name="Lucas S."/>
            <person name="Nolan M."/>
            <person name="Copeland A."/>
            <person name="Glavina Del Rio T."/>
            <person name="Tice H."/>
            <person name="Cheng J.F."/>
            <person name="Han C."/>
            <person name="Pitluck S."/>
            <person name="Liolios K."/>
            <person name="Ivanova N."/>
            <person name="Mavromatis K."/>
            <person name="Mikhailova N."/>
            <person name="Pati A."/>
            <person name="Goodwin L."/>
            <person name="Chen A."/>
            <person name="Palaniappan K."/>
            <person name="Land M."/>
            <person name="Hauser L."/>
            <person name="Chang Y.J."/>
            <person name="Jeffries C.D."/>
            <person name="Rohde M."/>
            <person name="Goker M."/>
            <person name="Woyke T."/>
            <person name="Bristow J."/>
            <person name="Eisen J.A."/>
            <person name="Markowitz V."/>
            <person name="Hugenholtz P."/>
            <person name="Kyrpides N.C."/>
            <person name="Klenk H.P."/>
            <person name="Lapidus A."/>
        </authorList>
    </citation>
    <scope>NUCLEOTIDE SEQUENCE [LARGE SCALE GENOMIC DNA]</scope>
    <source>
        <strain evidence="4">ATCC 700542 / DSM 9946 / VI-R2</strain>
    </source>
</reference>
<feature type="domain" description="Cytochrome P460" evidence="2">
    <location>
        <begin position="31"/>
        <end position="156"/>
    </location>
</feature>
<dbReference type="CDD" id="cd20716">
    <property type="entry name" value="cyt_P460_fam"/>
    <property type="match status" value="1"/>
</dbReference>
<dbReference type="AlphaFoldDB" id="D7BF06"/>
<name>D7BF06_ALLS1</name>
<dbReference type="InterPro" id="IPR038142">
    <property type="entry name" value="Cytochrome_P460_sp"/>
</dbReference>
<dbReference type="EMBL" id="CP002042">
    <property type="protein sequence ID" value="ADH63359.1"/>
    <property type="molecule type" value="Genomic_DNA"/>
</dbReference>
<protein>
    <recommendedName>
        <fullName evidence="2">Cytochrome P460 domain-containing protein</fullName>
    </recommendedName>
</protein>
<evidence type="ECO:0000256" key="1">
    <source>
        <dbReference type="SAM" id="SignalP"/>
    </source>
</evidence>
<dbReference type="Proteomes" id="UP000001916">
    <property type="component" value="Chromosome"/>
</dbReference>
<evidence type="ECO:0000259" key="2">
    <source>
        <dbReference type="Pfam" id="PF16694"/>
    </source>
</evidence>
<dbReference type="InterPro" id="IPR032033">
    <property type="entry name" value="Cytochrome_P460"/>
</dbReference>
<gene>
    <name evidence="3" type="ordered locus">Mesil_1467</name>
</gene>
<dbReference type="KEGG" id="msv:Mesil_1467"/>
<dbReference type="OrthoDB" id="34371at2"/>
<keyword evidence="1" id="KW-0732">Signal</keyword>
<dbReference type="eggNOG" id="ENOG5030QB4">
    <property type="taxonomic scope" value="Bacteria"/>
</dbReference>